<dbReference type="Proteomes" id="UP000005615">
    <property type="component" value="Unassembled WGS sequence"/>
</dbReference>
<dbReference type="AlphaFoldDB" id="F3L245"/>
<dbReference type="EMBL" id="AEIG01000041">
    <property type="protein sequence ID" value="EGG29608.1"/>
    <property type="molecule type" value="Genomic_DNA"/>
</dbReference>
<organism evidence="2 3">
    <name type="scientific">Aequoribacter fuscus</name>
    <dbReference type="NCBI Taxonomy" id="2518989"/>
    <lineage>
        <taxon>Bacteria</taxon>
        <taxon>Pseudomonadati</taxon>
        <taxon>Pseudomonadota</taxon>
        <taxon>Gammaproteobacteria</taxon>
        <taxon>Cellvibrionales</taxon>
        <taxon>Halieaceae</taxon>
        <taxon>Aequoribacter</taxon>
    </lineage>
</organism>
<dbReference type="InterPro" id="IPR000825">
    <property type="entry name" value="SUF_FeS_clus_asmbl_SufBD_core"/>
</dbReference>
<dbReference type="InterPro" id="IPR055346">
    <property type="entry name" value="Fe-S_cluster_assembly_SufBD"/>
</dbReference>
<dbReference type="eggNOG" id="COG0719">
    <property type="taxonomic scope" value="Bacteria"/>
</dbReference>
<dbReference type="SUPFAM" id="SSF101960">
    <property type="entry name" value="Stabilizer of iron transporter SufD"/>
    <property type="match status" value="1"/>
</dbReference>
<keyword evidence="3" id="KW-1185">Reference proteome</keyword>
<dbReference type="GO" id="GO:0016226">
    <property type="term" value="P:iron-sulfur cluster assembly"/>
    <property type="evidence" value="ECO:0007669"/>
    <property type="project" value="InterPro"/>
</dbReference>
<reference evidence="2 3" key="1">
    <citation type="journal article" date="2011" name="J. Bacteriol.">
        <title>Genome sequence of strain IMCC3088, a proteorhodopsin-containing marine bacterium belonging to the OM60/NOR5 clade.</title>
        <authorList>
            <person name="Jang Y."/>
            <person name="Oh H.M."/>
            <person name="Kang I."/>
            <person name="Lee K."/>
            <person name="Yang S.J."/>
            <person name="Cho J.C."/>
        </authorList>
    </citation>
    <scope>NUCLEOTIDE SEQUENCE [LARGE SCALE GENOMIC DNA]</scope>
    <source>
        <strain evidence="2 3">IMCC3088</strain>
    </source>
</reference>
<evidence type="ECO:0000259" key="1">
    <source>
        <dbReference type="Pfam" id="PF01458"/>
    </source>
</evidence>
<protein>
    <submittedName>
        <fullName evidence="2">Iron-sulfur cluster assembly protein SufD</fullName>
    </submittedName>
</protein>
<sequence>MIGQVFESAIAAARADAPGWLRPKIDVAAMALAATPIPNRKSEHWKYAPLTGLVLPELEAHNGHLDAAAAPDLGACRIEVTREGIQVNGSPSGQLPPGVKVRDFSDLDELGAARVLDLMGSAAKDRSGIISTLSDATLGLGLWIDIADDADISTPLQLIWQQDSTWLSARLLVTAGRNCRASIIEHFGAGSLANSQQNGVTELFLAAGANLDYCRSNTHGSNQTFFGGVFAKLSRDATLTAFAYAAGAKLCRNEWGLLFAGAGAHAELNGIYLPAGREVVDFHTTLEHAAAHCTSEETFRGIIGDRANAIFNGRIHIHPDAQKTVAQLSNKNLLTSDQAQVNTKPELEIYANDVQCAHGATVAQINDEAIHYCRTRGITESVAAQLIGIGFVVSLFERIAYTPLRDWLSDQARQRCLTLVAGDASE</sequence>
<dbReference type="Pfam" id="PF01458">
    <property type="entry name" value="SUFBD_core"/>
    <property type="match status" value="1"/>
</dbReference>
<dbReference type="PANTHER" id="PTHR43575">
    <property type="entry name" value="PROTEIN ABCI7, CHLOROPLASTIC"/>
    <property type="match status" value="1"/>
</dbReference>
<dbReference type="STRING" id="2518989.IMCC3088_1612"/>
<feature type="domain" description="SUF system FeS cluster assembly SufBD core" evidence="1">
    <location>
        <begin position="163"/>
        <end position="391"/>
    </location>
</feature>
<gene>
    <name evidence="2" type="ORF">IMCC3088_1612</name>
</gene>
<dbReference type="InterPro" id="IPR011542">
    <property type="entry name" value="SUF_FeS_clus_asmbl_SufD"/>
</dbReference>
<evidence type="ECO:0000313" key="3">
    <source>
        <dbReference type="Proteomes" id="UP000005615"/>
    </source>
</evidence>
<dbReference type="InterPro" id="IPR037284">
    <property type="entry name" value="SUF_FeS_clus_asmbl_SufBD_sf"/>
</dbReference>
<dbReference type="PANTHER" id="PTHR43575:SF1">
    <property type="entry name" value="PROTEIN ABCI7, CHLOROPLASTIC"/>
    <property type="match status" value="1"/>
</dbReference>
<dbReference type="OrthoDB" id="9768262at2"/>
<name>F3L245_9GAMM</name>
<accession>F3L245</accession>
<proteinExistence type="predicted"/>
<dbReference type="NCBIfam" id="TIGR01981">
    <property type="entry name" value="sufD"/>
    <property type="match status" value="1"/>
</dbReference>
<dbReference type="RefSeq" id="WP_009575842.1">
    <property type="nucleotide sequence ID" value="NZ_AEIG01000041.1"/>
</dbReference>
<evidence type="ECO:0000313" key="2">
    <source>
        <dbReference type="EMBL" id="EGG29608.1"/>
    </source>
</evidence>
<comment type="caution">
    <text evidence="2">The sequence shown here is derived from an EMBL/GenBank/DDBJ whole genome shotgun (WGS) entry which is preliminary data.</text>
</comment>